<proteinExistence type="predicted"/>
<evidence type="ECO:0000256" key="1">
    <source>
        <dbReference type="SAM" id="SignalP"/>
    </source>
</evidence>
<protein>
    <recommendedName>
        <fullName evidence="3">Outer membrane protein beta-barrel domain-containing protein</fullName>
    </recommendedName>
</protein>
<accession>A0A6S6THU6</accession>
<reference evidence="2" key="1">
    <citation type="submission" date="2020-01" db="EMBL/GenBank/DDBJ databases">
        <authorList>
            <person name="Meier V. D."/>
            <person name="Meier V D."/>
        </authorList>
    </citation>
    <scope>NUCLEOTIDE SEQUENCE</scope>
    <source>
        <strain evidence="2">HLG_WM_MAG_10</strain>
    </source>
</reference>
<sequence>MKYILLCLSILGLSFGKGQAQDAPKTKTKIHLGYALFMNYNLYSWYQKPSTIETPLSSSGQVLNVLPGLGVNFWVGDVDHWIVSLEAGMEYLPFAFDTDRYKGLGALSIPVLAKVQFPVAKQKSLWLMLHVGAGAQFLHTDIYARPDAYLNAVNPFFTTIVGEVGLHLSAIGRKRQHIREAELFFRAGGAPLGAASFTTGLRLTFWNRFGK</sequence>
<feature type="signal peptide" evidence="1">
    <location>
        <begin position="1"/>
        <end position="20"/>
    </location>
</feature>
<keyword evidence="1" id="KW-0732">Signal</keyword>
<dbReference type="EMBL" id="CACVAQ010000255">
    <property type="protein sequence ID" value="CAA6817777.1"/>
    <property type="molecule type" value="Genomic_DNA"/>
</dbReference>
<gene>
    <name evidence="2" type="ORF">HELGO_WM43221</name>
</gene>
<evidence type="ECO:0008006" key="3">
    <source>
        <dbReference type="Google" id="ProtNLM"/>
    </source>
</evidence>
<name>A0A6S6THU6_9BACT</name>
<dbReference type="AlphaFoldDB" id="A0A6S6THU6"/>
<feature type="chain" id="PRO_5027888053" description="Outer membrane protein beta-barrel domain-containing protein" evidence="1">
    <location>
        <begin position="21"/>
        <end position="211"/>
    </location>
</feature>
<organism evidence="2">
    <name type="scientific">uncultured Aureispira sp</name>
    <dbReference type="NCBI Taxonomy" id="1331704"/>
    <lineage>
        <taxon>Bacteria</taxon>
        <taxon>Pseudomonadati</taxon>
        <taxon>Bacteroidota</taxon>
        <taxon>Saprospiria</taxon>
        <taxon>Saprospirales</taxon>
        <taxon>Saprospiraceae</taxon>
        <taxon>Aureispira</taxon>
        <taxon>environmental samples</taxon>
    </lineage>
</organism>
<evidence type="ECO:0000313" key="2">
    <source>
        <dbReference type="EMBL" id="CAA6817777.1"/>
    </source>
</evidence>